<feature type="signal peptide" evidence="1">
    <location>
        <begin position="1"/>
        <end position="26"/>
    </location>
</feature>
<dbReference type="EMBL" id="LXKT01000029">
    <property type="protein sequence ID" value="OCJ32728.1"/>
    <property type="molecule type" value="Genomic_DNA"/>
</dbReference>
<accession>A0AB36EBZ7</accession>
<sequence>MSQISVRVAIALLSAASFASASQAQASGSQPVGTLRCAVKSNGDTPVIAKEEVVCDFFSAADGTATRYDGRITDVDIDAAEVDDGHMTWLVIGGTPTADFAGSYSASPADPELNMPGHAIVLKKTDGSGVILRPYLLQGHGLNFAVGVKGLSLVSG</sequence>
<feature type="chain" id="PRO_5044284659" description="DUF992 domain-containing protein" evidence="1">
    <location>
        <begin position="27"/>
        <end position="156"/>
    </location>
</feature>
<comment type="caution">
    <text evidence="2">The sequence shown here is derived from an EMBL/GenBank/DDBJ whole genome shotgun (WGS) entry which is preliminary data.</text>
</comment>
<keyword evidence="1" id="KW-0732">Signal</keyword>
<gene>
    <name evidence="2" type="ORF">A6U91_21320</name>
</gene>
<proteinExistence type="predicted"/>
<evidence type="ECO:0000256" key="1">
    <source>
        <dbReference type="SAM" id="SignalP"/>
    </source>
</evidence>
<evidence type="ECO:0000313" key="3">
    <source>
        <dbReference type="Proteomes" id="UP000093451"/>
    </source>
</evidence>
<name>A0AB36EBZ7_AGRTU</name>
<protein>
    <recommendedName>
        <fullName evidence="4">DUF992 domain-containing protein</fullName>
    </recommendedName>
</protein>
<dbReference type="AlphaFoldDB" id="A0AB36EBZ7"/>
<reference evidence="2 3" key="1">
    <citation type="journal article" date="2016" name="PeerJ">
        <title>Gall-ID: tools for genotyping gall-causing phytopathogenic bacteria.</title>
        <authorList>
            <person name="Davis E.W.II."/>
            <person name="Weisberg A.J."/>
            <person name="Tabima J.F."/>
            <person name="Grunwald N.J."/>
            <person name="Chang J.H."/>
        </authorList>
    </citation>
    <scope>NUCLEOTIDE SEQUENCE [LARGE SCALE GENOMIC DNA]</scope>
    <source>
        <strain evidence="2 3">N2/73</strain>
    </source>
</reference>
<evidence type="ECO:0000313" key="2">
    <source>
        <dbReference type="EMBL" id="OCJ32728.1"/>
    </source>
</evidence>
<organism evidence="2 3">
    <name type="scientific">Agrobacterium tumefaciens</name>
    <dbReference type="NCBI Taxonomy" id="358"/>
    <lineage>
        <taxon>Bacteria</taxon>
        <taxon>Pseudomonadati</taxon>
        <taxon>Pseudomonadota</taxon>
        <taxon>Alphaproteobacteria</taxon>
        <taxon>Hyphomicrobiales</taxon>
        <taxon>Rhizobiaceae</taxon>
        <taxon>Rhizobium/Agrobacterium group</taxon>
        <taxon>Agrobacterium</taxon>
        <taxon>Agrobacterium tumefaciens complex</taxon>
    </lineage>
</organism>
<evidence type="ECO:0008006" key="4">
    <source>
        <dbReference type="Google" id="ProtNLM"/>
    </source>
</evidence>
<dbReference type="InterPro" id="IPR009333">
    <property type="entry name" value="DUF992"/>
</dbReference>
<dbReference type="Proteomes" id="UP000093451">
    <property type="component" value="Unassembled WGS sequence"/>
</dbReference>
<dbReference type="RefSeq" id="WP_065689054.1">
    <property type="nucleotide sequence ID" value="NZ_LXKT01000029.1"/>
</dbReference>
<dbReference type="Pfam" id="PF06186">
    <property type="entry name" value="DUF992"/>
    <property type="match status" value="1"/>
</dbReference>